<comment type="caution">
    <text evidence="1">The sequence shown here is derived from an EMBL/GenBank/DDBJ whole genome shotgun (WGS) entry which is preliminary data.</text>
</comment>
<dbReference type="Proteomes" id="UP001501821">
    <property type="component" value="Unassembled WGS sequence"/>
</dbReference>
<organism evidence="1 2">
    <name type="scientific">Nocardioides panacisoli</name>
    <dbReference type="NCBI Taxonomy" id="627624"/>
    <lineage>
        <taxon>Bacteria</taxon>
        <taxon>Bacillati</taxon>
        <taxon>Actinomycetota</taxon>
        <taxon>Actinomycetes</taxon>
        <taxon>Propionibacteriales</taxon>
        <taxon>Nocardioidaceae</taxon>
        <taxon>Nocardioides</taxon>
    </lineage>
</organism>
<evidence type="ECO:0000313" key="2">
    <source>
        <dbReference type="Proteomes" id="UP001501821"/>
    </source>
</evidence>
<proteinExistence type="predicted"/>
<sequence length="185" mass="20659">MSYSWFSSKLQNLIKSQGISPTVLPIFLVDNTFLYQGTTDNCCVLGYHGAMSSYNGNGKAQVNTYRFASYSVQGVFGANAGDTESYIADIHGLSHEVQEWYDDPFVNKEVDPWLAPTAPQYGCTTDLETGDPVVGYGFKVPMPNEITYHPEDEVHFSWFARESPSRAEQGYFTYLNNFVDVAHGC</sequence>
<accession>A0ABP7IT58</accession>
<evidence type="ECO:0000313" key="1">
    <source>
        <dbReference type="EMBL" id="GAA3825729.1"/>
    </source>
</evidence>
<name>A0ABP7IT58_9ACTN</name>
<dbReference type="EMBL" id="BAABAH010000010">
    <property type="protein sequence ID" value="GAA3825729.1"/>
    <property type="molecule type" value="Genomic_DNA"/>
</dbReference>
<keyword evidence="2" id="KW-1185">Reference proteome</keyword>
<reference evidence="2" key="1">
    <citation type="journal article" date="2019" name="Int. J. Syst. Evol. Microbiol.">
        <title>The Global Catalogue of Microorganisms (GCM) 10K type strain sequencing project: providing services to taxonomists for standard genome sequencing and annotation.</title>
        <authorList>
            <consortium name="The Broad Institute Genomics Platform"/>
            <consortium name="The Broad Institute Genome Sequencing Center for Infectious Disease"/>
            <person name="Wu L."/>
            <person name="Ma J."/>
        </authorList>
    </citation>
    <scope>NUCLEOTIDE SEQUENCE [LARGE SCALE GENOMIC DNA]</scope>
    <source>
        <strain evidence="2">JCM 16953</strain>
    </source>
</reference>
<protein>
    <submittedName>
        <fullName evidence="1">Uncharacterized protein</fullName>
    </submittedName>
</protein>
<gene>
    <name evidence="1" type="ORF">GCM10022242_28840</name>
</gene>
<dbReference type="RefSeq" id="WP_344776626.1">
    <property type="nucleotide sequence ID" value="NZ_BAABAH010000010.1"/>
</dbReference>